<sequence length="424" mass="50064">MTHTSRIFNYEHANIWYYNVNKEQEWNINKEFPTMTDAQQLALVKQQEQQSLFLARPQDTVLMHHHPDPQFLCYLVEQGHKLPEIQLIKNIHSHHINSNLTYSLVPYMVTEDLEQWCLREKCDLFGADSLLVKRLNSKLYTRELATKYQFLVTSGSLCRSVEELIETYVKLTESGFEKCVLKTAFGSSGKGLRLINNSREFQSLLKFISRRSSNFELLLEGWHPVQQNINCQLLIRDGRPFILSVTEQYIDANGVYLGTNYSPEYSPQTDEHYRHEMMRLGNVLVDLGFDGICGIDSIIDQQNRIFPIIELNARFTQVTYLLDLVQRLNRDFQYIESRYVRIEFSDPLSFYEVNEILKRILAPDRDHRYLVYTFAKYTPEGTSRTKYRIYVLFYGKQQNKLRAMIQNFLTFEARQHQDRAPINM</sequence>
<evidence type="ECO:0000259" key="2">
    <source>
        <dbReference type="PROSITE" id="PS50975"/>
    </source>
</evidence>
<evidence type="ECO:0000313" key="4">
    <source>
        <dbReference type="Proteomes" id="UP000621560"/>
    </source>
</evidence>
<dbReference type="GO" id="GO:0046872">
    <property type="term" value="F:metal ion binding"/>
    <property type="evidence" value="ECO:0007669"/>
    <property type="project" value="InterPro"/>
</dbReference>
<accession>A0A927GTD8</accession>
<evidence type="ECO:0000256" key="1">
    <source>
        <dbReference type="PROSITE-ProRule" id="PRU00409"/>
    </source>
</evidence>
<dbReference type="Pfam" id="PF02655">
    <property type="entry name" value="ATP-grasp_3"/>
    <property type="match status" value="1"/>
</dbReference>
<protein>
    <submittedName>
        <fullName evidence="3">ATP-grasp domain-containing protein</fullName>
    </submittedName>
</protein>
<feature type="domain" description="ATP-grasp" evidence="2">
    <location>
        <begin position="142"/>
        <end position="341"/>
    </location>
</feature>
<proteinExistence type="predicted"/>
<dbReference type="SUPFAM" id="SSF56059">
    <property type="entry name" value="Glutathione synthetase ATP-binding domain-like"/>
    <property type="match status" value="1"/>
</dbReference>
<dbReference type="InterPro" id="IPR003806">
    <property type="entry name" value="ATP-grasp_PylC-type"/>
</dbReference>
<name>A0A927GTD8_9BACL</name>
<dbReference type="RefSeq" id="WP_190920579.1">
    <property type="nucleotide sequence ID" value="NZ_JACXIZ010000038.1"/>
</dbReference>
<keyword evidence="1" id="KW-0067">ATP-binding</keyword>
<dbReference type="InterPro" id="IPR011761">
    <property type="entry name" value="ATP-grasp"/>
</dbReference>
<keyword evidence="4" id="KW-1185">Reference proteome</keyword>
<gene>
    <name evidence="3" type="ORF">IDH44_19920</name>
</gene>
<keyword evidence="1" id="KW-0547">Nucleotide-binding</keyword>
<organism evidence="3 4">
    <name type="scientific">Paenibacillus sabuli</name>
    <dbReference type="NCBI Taxonomy" id="2772509"/>
    <lineage>
        <taxon>Bacteria</taxon>
        <taxon>Bacillati</taxon>
        <taxon>Bacillota</taxon>
        <taxon>Bacilli</taxon>
        <taxon>Bacillales</taxon>
        <taxon>Paenibacillaceae</taxon>
        <taxon>Paenibacillus</taxon>
    </lineage>
</organism>
<dbReference type="Gene3D" id="3.30.470.20">
    <property type="entry name" value="ATP-grasp fold, B domain"/>
    <property type="match status" value="1"/>
</dbReference>
<comment type="caution">
    <text evidence="3">The sequence shown here is derived from an EMBL/GenBank/DDBJ whole genome shotgun (WGS) entry which is preliminary data.</text>
</comment>
<dbReference type="GO" id="GO:0005524">
    <property type="term" value="F:ATP binding"/>
    <property type="evidence" value="ECO:0007669"/>
    <property type="project" value="UniProtKB-UniRule"/>
</dbReference>
<dbReference type="Proteomes" id="UP000621560">
    <property type="component" value="Unassembled WGS sequence"/>
</dbReference>
<dbReference type="PROSITE" id="PS50975">
    <property type="entry name" value="ATP_GRASP"/>
    <property type="match status" value="1"/>
</dbReference>
<evidence type="ECO:0000313" key="3">
    <source>
        <dbReference type="EMBL" id="MBD2847473.1"/>
    </source>
</evidence>
<dbReference type="AlphaFoldDB" id="A0A927GTD8"/>
<reference evidence="3" key="1">
    <citation type="submission" date="2020-09" db="EMBL/GenBank/DDBJ databases">
        <title>A novel bacterium of genus Paenibacillus, isolated from South China Sea.</title>
        <authorList>
            <person name="Huang H."/>
            <person name="Mo K."/>
            <person name="Hu Y."/>
        </authorList>
    </citation>
    <scope>NUCLEOTIDE SEQUENCE</scope>
    <source>
        <strain evidence="3">IB182496</strain>
    </source>
</reference>
<dbReference type="EMBL" id="JACXIZ010000038">
    <property type="protein sequence ID" value="MBD2847473.1"/>
    <property type="molecule type" value="Genomic_DNA"/>
</dbReference>